<dbReference type="InterPro" id="IPR038969">
    <property type="entry name" value="FEN"/>
</dbReference>
<dbReference type="AlphaFoldDB" id="A0A9P0Z3M5"/>
<evidence type="ECO:0000256" key="1">
    <source>
        <dbReference type="ARBA" id="ARBA00022722"/>
    </source>
</evidence>
<feature type="domain" description="5'-3' exonuclease" evidence="3">
    <location>
        <begin position="76"/>
        <end position="349"/>
    </location>
</feature>
<dbReference type="InterPro" id="IPR020046">
    <property type="entry name" value="5-3_exonucl_a-hlix_arch_N"/>
</dbReference>
<name>A0A9P0Z3M5_CUSEU</name>
<evidence type="ECO:0000256" key="2">
    <source>
        <dbReference type="ARBA" id="ARBA00022801"/>
    </source>
</evidence>
<proteinExistence type="predicted"/>
<dbReference type="PANTHER" id="PTHR42646:SF4">
    <property type="entry name" value="5'-3' EXONUCLEASE FAMILY PROTEIN"/>
    <property type="match status" value="1"/>
</dbReference>
<dbReference type="EMBL" id="CAMAPE010000019">
    <property type="protein sequence ID" value="CAH9087906.1"/>
    <property type="molecule type" value="Genomic_DNA"/>
</dbReference>
<dbReference type="InterPro" id="IPR020045">
    <property type="entry name" value="DNA_polI_H3TH"/>
</dbReference>
<dbReference type="InterPro" id="IPR002421">
    <property type="entry name" value="5-3_exonuclease"/>
</dbReference>
<dbReference type="PANTHER" id="PTHR42646">
    <property type="entry name" value="FLAP ENDONUCLEASE XNI"/>
    <property type="match status" value="1"/>
</dbReference>
<evidence type="ECO:0000313" key="4">
    <source>
        <dbReference type="EMBL" id="CAH9087906.1"/>
    </source>
</evidence>
<gene>
    <name evidence="4" type="ORF">CEURO_LOCUS10280</name>
</gene>
<dbReference type="InterPro" id="IPR029060">
    <property type="entry name" value="PIN-like_dom_sf"/>
</dbReference>
<organism evidence="4 5">
    <name type="scientific">Cuscuta europaea</name>
    <name type="common">European dodder</name>
    <dbReference type="NCBI Taxonomy" id="41803"/>
    <lineage>
        <taxon>Eukaryota</taxon>
        <taxon>Viridiplantae</taxon>
        <taxon>Streptophyta</taxon>
        <taxon>Embryophyta</taxon>
        <taxon>Tracheophyta</taxon>
        <taxon>Spermatophyta</taxon>
        <taxon>Magnoliopsida</taxon>
        <taxon>eudicotyledons</taxon>
        <taxon>Gunneridae</taxon>
        <taxon>Pentapetalae</taxon>
        <taxon>asterids</taxon>
        <taxon>lamiids</taxon>
        <taxon>Solanales</taxon>
        <taxon>Convolvulaceae</taxon>
        <taxon>Cuscuteae</taxon>
        <taxon>Cuscuta</taxon>
        <taxon>Cuscuta subgen. Cuscuta</taxon>
    </lineage>
</organism>
<reference evidence="4" key="1">
    <citation type="submission" date="2022-07" db="EMBL/GenBank/DDBJ databases">
        <authorList>
            <person name="Macas J."/>
            <person name="Novak P."/>
            <person name="Neumann P."/>
        </authorList>
    </citation>
    <scope>NUCLEOTIDE SEQUENCE</scope>
</reference>
<dbReference type="SMART" id="SM00475">
    <property type="entry name" value="53EXOc"/>
    <property type="match status" value="1"/>
</dbReference>
<dbReference type="GO" id="GO:0003677">
    <property type="term" value="F:DNA binding"/>
    <property type="evidence" value="ECO:0007669"/>
    <property type="project" value="InterPro"/>
</dbReference>
<dbReference type="GO" id="GO:0017108">
    <property type="term" value="F:5'-flap endonuclease activity"/>
    <property type="evidence" value="ECO:0007669"/>
    <property type="project" value="InterPro"/>
</dbReference>
<dbReference type="Pfam" id="PF01367">
    <property type="entry name" value="5_3_exonuc"/>
    <property type="match status" value="1"/>
</dbReference>
<evidence type="ECO:0000259" key="3">
    <source>
        <dbReference type="SMART" id="SM00475"/>
    </source>
</evidence>
<dbReference type="Proteomes" id="UP001152484">
    <property type="component" value="Unassembled WGS sequence"/>
</dbReference>
<dbReference type="OrthoDB" id="275278at2759"/>
<dbReference type="SUPFAM" id="SSF88723">
    <property type="entry name" value="PIN domain-like"/>
    <property type="match status" value="1"/>
</dbReference>
<dbReference type="Pfam" id="PF02739">
    <property type="entry name" value="5_3_exonuc_N"/>
    <property type="match status" value="1"/>
</dbReference>
<dbReference type="SUPFAM" id="SSF47807">
    <property type="entry name" value="5' to 3' exonuclease, C-terminal subdomain"/>
    <property type="match status" value="1"/>
</dbReference>
<keyword evidence="2" id="KW-0378">Hydrolase</keyword>
<sequence length="381" mass="43501">MAKVFDFPIILHSQTCYCRCNYPFPYSKNPLIFTPTAEPRLKPNFPKLKSSYSYDNNNLKEKSSTSRGFHYHSLRKRVFFLDVNPLCYNEGTWSFQYFAHWISLFLADVSNGQPVVAVIDGERGNEYRRNLLPTYKANRKRPGGSVSGSLIRTSVERSHKVILDVLKNCNLPKISVKRVTIQVVKIESHEADDVVATLVAQVLQKGFQSVIASPDKDFKQLISEDVQILIPMPELDRWSFYTLKHYKAQYNCDPQSDLSLRSMLGDEADGVPGIQDVVPKFGRKTALKLLRKHGNLENLLAAATVRTVGRPYVQDTLTKHADYLRRNYQILSLKTDVDVQFDDNWLSDRDTSNDSVTISNLIDDLKANGKFYVAKQPPMRL</sequence>
<dbReference type="Gene3D" id="1.10.150.20">
    <property type="entry name" value="5' to 3' exonuclease, C-terminal subdomain"/>
    <property type="match status" value="1"/>
</dbReference>
<dbReference type="CDD" id="cd09898">
    <property type="entry name" value="H3TH_53EXO"/>
    <property type="match status" value="1"/>
</dbReference>
<dbReference type="Gene3D" id="3.40.50.1010">
    <property type="entry name" value="5'-nuclease"/>
    <property type="match status" value="1"/>
</dbReference>
<dbReference type="FunFam" id="1.10.150.20:FF:000042">
    <property type="entry name" value="5'-3' exonuclease family protein"/>
    <property type="match status" value="1"/>
</dbReference>
<dbReference type="GO" id="GO:0033567">
    <property type="term" value="P:DNA replication, Okazaki fragment processing"/>
    <property type="evidence" value="ECO:0007669"/>
    <property type="project" value="InterPro"/>
</dbReference>
<protein>
    <recommendedName>
        <fullName evidence="3">5'-3' exonuclease domain-containing protein</fullName>
    </recommendedName>
</protein>
<keyword evidence="1" id="KW-0540">Nuclease</keyword>
<dbReference type="GO" id="GO:0008409">
    <property type="term" value="F:5'-3' exonuclease activity"/>
    <property type="evidence" value="ECO:0007669"/>
    <property type="project" value="InterPro"/>
</dbReference>
<accession>A0A9P0Z3M5</accession>
<evidence type="ECO:0000313" key="5">
    <source>
        <dbReference type="Proteomes" id="UP001152484"/>
    </source>
</evidence>
<comment type="caution">
    <text evidence="4">The sequence shown here is derived from an EMBL/GenBank/DDBJ whole genome shotgun (WGS) entry which is preliminary data.</text>
</comment>
<keyword evidence="5" id="KW-1185">Reference proteome</keyword>
<dbReference type="InterPro" id="IPR036279">
    <property type="entry name" value="5-3_exonuclease_C_sf"/>
</dbReference>